<evidence type="ECO:0000313" key="1">
    <source>
        <dbReference type="EMBL" id="VBB41910.1"/>
    </source>
</evidence>
<accession>A0A653A1J4</accession>
<protein>
    <submittedName>
        <fullName evidence="1">Uncharacterized protein</fullName>
    </submittedName>
</protein>
<dbReference type="AlphaFoldDB" id="A0A653A1J4"/>
<proteinExistence type="predicted"/>
<organism evidence="1">
    <name type="scientific">Uncultured Desulfatiglans sp</name>
    <dbReference type="NCBI Taxonomy" id="1748965"/>
    <lineage>
        <taxon>Bacteria</taxon>
        <taxon>Pseudomonadati</taxon>
        <taxon>Thermodesulfobacteriota</taxon>
        <taxon>Desulfobacteria</taxon>
        <taxon>Desulfatiglandales</taxon>
        <taxon>Desulfatiglandaceae</taxon>
        <taxon>Desulfatiglans</taxon>
        <taxon>environmental samples</taxon>
    </lineage>
</organism>
<dbReference type="EMBL" id="UPXX01000013">
    <property type="protein sequence ID" value="VBB41910.1"/>
    <property type="molecule type" value="Genomic_DNA"/>
</dbReference>
<reference evidence="1" key="1">
    <citation type="submission" date="2018-07" db="EMBL/GenBank/DDBJ databases">
        <authorList>
            <consortium name="Genoscope - CEA"/>
            <person name="William W."/>
        </authorList>
    </citation>
    <scope>NUCLEOTIDE SEQUENCE</scope>
    <source>
        <strain evidence="1">IK1</strain>
    </source>
</reference>
<name>A0A653A1J4_UNCDX</name>
<gene>
    <name evidence="1" type="ORF">TRIP_B200050</name>
</gene>
<sequence length="96" mass="9710">MIRVTPISPEGLTLEACLACCCGVPHRAGTCGIVSAANSSSGNHGRRRISEAACFPEASEEERGRKEVRAAAAGLVAAVSGRGAGCEETVGPVDGR</sequence>